<evidence type="ECO:0000313" key="2">
    <source>
        <dbReference type="EMBL" id="HIS76560.1"/>
    </source>
</evidence>
<gene>
    <name evidence="2" type="ORF">IAB51_07080</name>
</gene>
<evidence type="ECO:0000313" key="3">
    <source>
        <dbReference type="Proteomes" id="UP000824002"/>
    </source>
</evidence>
<keyword evidence="1" id="KW-0472">Membrane</keyword>
<reference evidence="2" key="1">
    <citation type="submission" date="2020-10" db="EMBL/GenBank/DDBJ databases">
        <authorList>
            <person name="Gilroy R."/>
        </authorList>
    </citation>
    <scope>NUCLEOTIDE SEQUENCE</scope>
    <source>
        <strain evidence="2">CHK199-13235</strain>
    </source>
</reference>
<keyword evidence="1" id="KW-1133">Transmembrane helix</keyword>
<dbReference type="EMBL" id="DVJP01000047">
    <property type="protein sequence ID" value="HIS76560.1"/>
    <property type="molecule type" value="Genomic_DNA"/>
</dbReference>
<proteinExistence type="predicted"/>
<dbReference type="AlphaFoldDB" id="A0A9D1FNR2"/>
<reference evidence="2" key="2">
    <citation type="journal article" date="2021" name="PeerJ">
        <title>Extensive microbial diversity within the chicken gut microbiome revealed by metagenomics and culture.</title>
        <authorList>
            <person name="Gilroy R."/>
            <person name="Ravi A."/>
            <person name="Getino M."/>
            <person name="Pursley I."/>
            <person name="Horton D.L."/>
            <person name="Alikhan N.F."/>
            <person name="Baker D."/>
            <person name="Gharbi K."/>
            <person name="Hall N."/>
            <person name="Watson M."/>
            <person name="Adriaenssens E.M."/>
            <person name="Foster-Nyarko E."/>
            <person name="Jarju S."/>
            <person name="Secka A."/>
            <person name="Antonio M."/>
            <person name="Oren A."/>
            <person name="Chaudhuri R.R."/>
            <person name="La Ragione R."/>
            <person name="Hildebrand F."/>
            <person name="Pallen M.J."/>
        </authorList>
    </citation>
    <scope>NUCLEOTIDE SEQUENCE</scope>
    <source>
        <strain evidence="2">CHK199-13235</strain>
    </source>
</reference>
<organism evidence="2 3">
    <name type="scientific">Candidatus Merdivicinus excrementipullorum</name>
    <dbReference type="NCBI Taxonomy" id="2840867"/>
    <lineage>
        <taxon>Bacteria</taxon>
        <taxon>Bacillati</taxon>
        <taxon>Bacillota</taxon>
        <taxon>Clostridia</taxon>
        <taxon>Eubacteriales</taxon>
        <taxon>Oscillospiraceae</taxon>
        <taxon>Oscillospiraceae incertae sedis</taxon>
        <taxon>Candidatus Merdivicinus</taxon>
    </lineage>
</organism>
<evidence type="ECO:0000256" key="1">
    <source>
        <dbReference type="SAM" id="Phobius"/>
    </source>
</evidence>
<protein>
    <submittedName>
        <fullName evidence="2">Uncharacterized protein</fullName>
    </submittedName>
</protein>
<feature type="transmembrane region" description="Helical" evidence="1">
    <location>
        <begin position="34"/>
        <end position="51"/>
    </location>
</feature>
<sequence length="58" mass="6342">MKERLMRLLTIKSLVTLALTAVFAVVTLRGTVAAEQFLMIFTTVIAFYFGTQSGGKGE</sequence>
<accession>A0A9D1FNR2</accession>
<comment type="caution">
    <text evidence="2">The sequence shown here is derived from an EMBL/GenBank/DDBJ whole genome shotgun (WGS) entry which is preliminary data.</text>
</comment>
<dbReference type="Proteomes" id="UP000824002">
    <property type="component" value="Unassembled WGS sequence"/>
</dbReference>
<name>A0A9D1FNR2_9FIRM</name>
<keyword evidence="1" id="KW-0812">Transmembrane</keyword>